<sequence>MPSNLPPVGAEIPCSALALNCQFEFEGQSASCDLKGGMKYRVLEDPSDPHNSVRLQVTAFRMATTDTKDRVELELKGEDSDPQSTLRLTSQFPPRYEHRIRLPLTVTLELRSRGNDEYTLVTKTPLDFTGHLTQFPPQGDLYRITEPMEWLRTWDRDTVIGRLTTFSPKVGGL</sequence>
<keyword evidence="2" id="KW-1185">Reference proteome</keyword>
<dbReference type="AlphaFoldDB" id="A0A919KFG9"/>
<organism evidence="1 2">
    <name type="scientific">Streptomyces capoamus</name>
    <dbReference type="NCBI Taxonomy" id="68183"/>
    <lineage>
        <taxon>Bacteria</taxon>
        <taxon>Bacillati</taxon>
        <taxon>Actinomycetota</taxon>
        <taxon>Actinomycetes</taxon>
        <taxon>Kitasatosporales</taxon>
        <taxon>Streptomycetaceae</taxon>
        <taxon>Streptomyces</taxon>
    </lineage>
</organism>
<name>A0A919KFG9_9ACTN</name>
<dbReference type="EMBL" id="BNBF01000035">
    <property type="protein sequence ID" value="GHG74380.1"/>
    <property type="molecule type" value="Genomic_DNA"/>
</dbReference>
<protein>
    <submittedName>
        <fullName evidence="1">Uncharacterized protein</fullName>
    </submittedName>
</protein>
<proteinExistence type="predicted"/>
<gene>
    <name evidence="1" type="ORF">GCM10018980_71230</name>
</gene>
<dbReference type="RefSeq" id="WP_189986203.1">
    <property type="nucleotide sequence ID" value="NZ_BNBF01000035.1"/>
</dbReference>
<comment type="caution">
    <text evidence="1">The sequence shown here is derived from an EMBL/GenBank/DDBJ whole genome shotgun (WGS) entry which is preliminary data.</text>
</comment>
<dbReference type="Proteomes" id="UP000619355">
    <property type="component" value="Unassembled WGS sequence"/>
</dbReference>
<evidence type="ECO:0000313" key="2">
    <source>
        <dbReference type="Proteomes" id="UP000619355"/>
    </source>
</evidence>
<evidence type="ECO:0000313" key="1">
    <source>
        <dbReference type="EMBL" id="GHG74380.1"/>
    </source>
</evidence>
<accession>A0A919KFG9</accession>
<reference evidence="2" key="1">
    <citation type="journal article" date="2019" name="Int. J. Syst. Evol. Microbiol.">
        <title>The Global Catalogue of Microorganisms (GCM) 10K type strain sequencing project: providing services to taxonomists for standard genome sequencing and annotation.</title>
        <authorList>
            <consortium name="The Broad Institute Genomics Platform"/>
            <consortium name="The Broad Institute Genome Sequencing Center for Infectious Disease"/>
            <person name="Wu L."/>
            <person name="Ma J."/>
        </authorList>
    </citation>
    <scope>NUCLEOTIDE SEQUENCE [LARGE SCALE GENOMIC DNA]</scope>
    <source>
        <strain evidence="2">JCM 4253</strain>
    </source>
</reference>